<evidence type="ECO:0000313" key="5">
    <source>
        <dbReference type="Proteomes" id="UP000283589"/>
    </source>
</evidence>
<dbReference type="Proteomes" id="UP000283589">
    <property type="component" value="Unassembled WGS sequence"/>
</dbReference>
<dbReference type="EMBL" id="QRPV01000016">
    <property type="protein sequence ID" value="RHM41901.1"/>
    <property type="molecule type" value="Genomic_DNA"/>
</dbReference>
<feature type="chain" id="PRO_5036103718" evidence="1">
    <location>
        <begin position="22"/>
        <end position="499"/>
    </location>
</feature>
<feature type="signal peptide" evidence="1">
    <location>
        <begin position="1"/>
        <end position="21"/>
    </location>
</feature>
<protein>
    <submittedName>
        <fullName evidence="3">RagB/SusD family nutrient uptake outer membrane protein</fullName>
    </submittedName>
</protein>
<proteinExistence type="predicted"/>
<sequence>MKKICVLLTITFGLLLFSSCGDWLDVLPKSQMTEEGIFDNEDGYYSALAGIYVKMADKSAYGKHMTVSSVEIMGQTLSMFQASFIEPYYDQGWFNGLATYYYERTTRYNQVEDAITGMWKASYNAIANANELIANLEKQDPSIFEEGARDVVLGEALALRAYIHFDMLRLFQPPYLTEEGKTQKRIPYKTDFGMEFTPSSSSDEILGYLIGDLERAEKLLKDTDPISSGKTYNTTVLKSERKYKMNYYAVKALQARVYLFKGEYKAAYDAAMEVIGAAENLGIRFLTNEDLGSTDSGNNYVNRSCPMENIFGLLVDELGDYIEEDHTTGNSYYERFRLQSTRYPKFYSSTGDIRITAWKKGSGSRMYLAKYERPTLKKDLALFPRPVVSMLKLGEMYLIAAEGAVESVSTGEAIRLLNILQQSRNGGIFTSDDKEAIISEILKEYRREMIGDGQVFYAYKRRNVPEIEKGYATSGVITMSVEKYTPDIPTTEFDGGRTY</sequence>
<dbReference type="GO" id="GO:0009279">
    <property type="term" value="C:cell outer membrane"/>
    <property type="evidence" value="ECO:0007669"/>
    <property type="project" value="UniProtKB-SubCell"/>
</dbReference>
<evidence type="ECO:0000256" key="1">
    <source>
        <dbReference type="SAM" id="SignalP"/>
    </source>
</evidence>
<dbReference type="InterPro" id="IPR011990">
    <property type="entry name" value="TPR-like_helical_dom_sf"/>
</dbReference>
<name>A0A412WYS4_9BACT</name>
<dbReference type="EMBL" id="QRZA01000017">
    <property type="protein sequence ID" value="RGV32835.1"/>
    <property type="molecule type" value="Genomic_DNA"/>
</dbReference>
<dbReference type="Proteomes" id="UP000286038">
    <property type="component" value="Unassembled WGS sequence"/>
</dbReference>
<evidence type="ECO:0000259" key="2">
    <source>
        <dbReference type="Pfam" id="PF14322"/>
    </source>
</evidence>
<feature type="domain" description="SusD-like N-terminal" evidence="2">
    <location>
        <begin position="22"/>
        <end position="223"/>
    </location>
</feature>
<evidence type="ECO:0000313" key="6">
    <source>
        <dbReference type="Proteomes" id="UP000286038"/>
    </source>
</evidence>
<evidence type="ECO:0000313" key="3">
    <source>
        <dbReference type="EMBL" id="RGV32835.1"/>
    </source>
</evidence>
<accession>A0A412WYS4</accession>
<dbReference type="SUPFAM" id="SSF48452">
    <property type="entry name" value="TPR-like"/>
    <property type="match status" value="1"/>
</dbReference>
<evidence type="ECO:0000313" key="4">
    <source>
        <dbReference type="EMBL" id="RHM41901.1"/>
    </source>
</evidence>
<comment type="caution">
    <text evidence="3">The sequence shown here is derived from an EMBL/GenBank/DDBJ whole genome shotgun (WGS) entry which is preliminary data.</text>
</comment>
<dbReference type="InterPro" id="IPR033985">
    <property type="entry name" value="SusD-like_N"/>
</dbReference>
<dbReference type="RefSeq" id="WP_118260847.1">
    <property type="nucleotide sequence ID" value="NZ_CABJDM010000016.1"/>
</dbReference>
<organism evidence="3 5">
    <name type="scientific">Butyricimonas virosa</name>
    <dbReference type="NCBI Taxonomy" id="544645"/>
    <lineage>
        <taxon>Bacteria</taxon>
        <taxon>Pseudomonadati</taxon>
        <taxon>Bacteroidota</taxon>
        <taxon>Bacteroidia</taxon>
        <taxon>Bacteroidales</taxon>
        <taxon>Odoribacteraceae</taxon>
        <taxon>Butyricimonas</taxon>
    </lineage>
</organism>
<dbReference type="AlphaFoldDB" id="A0A412WYS4"/>
<keyword evidence="1" id="KW-0732">Signal</keyword>
<dbReference type="Pfam" id="PF14322">
    <property type="entry name" value="SusD-like_3"/>
    <property type="match status" value="1"/>
</dbReference>
<reference evidence="5 6" key="1">
    <citation type="submission" date="2018-08" db="EMBL/GenBank/DDBJ databases">
        <title>A genome reference for cultivated species of the human gut microbiota.</title>
        <authorList>
            <person name="Zou Y."/>
            <person name="Xue W."/>
            <person name="Luo G."/>
        </authorList>
    </citation>
    <scope>NUCLEOTIDE SEQUENCE [LARGE SCALE GENOMIC DNA]</scope>
    <source>
        <strain evidence="3 5">AF14-49</strain>
        <strain evidence="4 6">AF34-33</strain>
    </source>
</reference>
<gene>
    <name evidence="3" type="ORF">DWW18_12840</name>
    <name evidence="4" type="ORF">DWZ68_12345</name>
</gene>
<dbReference type="PROSITE" id="PS51257">
    <property type="entry name" value="PROKAR_LIPOPROTEIN"/>
    <property type="match status" value="1"/>
</dbReference>
<dbReference type="Gene3D" id="1.25.40.390">
    <property type="match status" value="1"/>
</dbReference>